<organism evidence="5 6">
    <name type="scientific">Acidaminococcus fermentans</name>
    <dbReference type="NCBI Taxonomy" id="905"/>
    <lineage>
        <taxon>Bacteria</taxon>
        <taxon>Bacillati</taxon>
        <taxon>Bacillota</taxon>
        <taxon>Negativicutes</taxon>
        <taxon>Acidaminococcales</taxon>
        <taxon>Acidaminococcaceae</taxon>
        <taxon>Acidaminococcus</taxon>
    </lineage>
</organism>
<evidence type="ECO:0000259" key="4">
    <source>
        <dbReference type="Pfam" id="PF01420"/>
    </source>
</evidence>
<dbReference type="PANTHER" id="PTHR30408:SF12">
    <property type="entry name" value="TYPE I RESTRICTION ENZYME MJAVIII SPECIFICITY SUBUNIT"/>
    <property type="match status" value="1"/>
</dbReference>
<dbReference type="Gene3D" id="3.90.220.20">
    <property type="entry name" value="DNA methylase specificity domains"/>
    <property type="match status" value="2"/>
</dbReference>
<dbReference type="InterPro" id="IPR052021">
    <property type="entry name" value="Type-I_RS_S_subunit"/>
</dbReference>
<dbReference type="OrthoDB" id="9811611at2"/>
<dbReference type="Pfam" id="PF01420">
    <property type="entry name" value="Methylase_S"/>
    <property type="match status" value="2"/>
</dbReference>
<evidence type="ECO:0000256" key="1">
    <source>
        <dbReference type="ARBA" id="ARBA00010923"/>
    </source>
</evidence>
<dbReference type="GO" id="GO:0003677">
    <property type="term" value="F:DNA binding"/>
    <property type="evidence" value="ECO:0007669"/>
    <property type="project" value="UniProtKB-KW"/>
</dbReference>
<sequence length="362" mass="41100">MKVKLGDVCEKASSNIKQSDIPSNKGVYPIYGASGLLGKVNFFHQEKPYIAVIKDGAGIGRAILCPEKSSVIGTLQYLLPRDNVLPQYLYYVICHMHLEKYFTGATIPHIYFKDYKNEPFNLVSRDEQQRIINVLGLVENIIDARKKEIVELDNLVKSRFVEMFGDGNYSICNLYQVSNIVSGITKGRKTKDNNLLEVPYMAVSNVKRGFIDWSTIKTILATKAEVEQYRLKSNDVLITEGGDPDKVGRGAVIINPPKNCIHQNHIFRVRLNCNLLTPEYFEEYLQCKSARKYFLKAAKQTTGIASINMKQLRGLPVALPPIGEQIRFSIFTHHIEKSKLAVQKSLEELETLKNSLMQQYFD</sequence>
<evidence type="ECO:0000256" key="3">
    <source>
        <dbReference type="ARBA" id="ARBA00023125"/>
    </source>
</evidence>
<dbReference type="PANTHER" id="PTHR30408">
    <property type="entry name" value="TYPE-1 RESTRICTION ENZYME ECOKI SPECIFICITY PROTEIN"/>
    <property type="match status" value="1"/>
</dbReference>
<accession>A0A6N7W0X5</accession>
<dbReference type="AlphaFoldDB" id="A0A6N7W0X5"/>
<dbReference type="SUPFAM" id="SSF116734">
    <property type="entry name" value="DNA methylase specificity domain"/>
    <property type="match status" value="2"/>
</dbReference>
<comment type="caution">
    <text evidence="5">The sequence shown here is derived from an EMBL/GenBank/DDBJ whole genome shotgun (WGS) entry which is preliminary data.</text>
</comment>
<dbReference type="InterPro" id="IPR000055">
    <property type="entry name" value="Restrct_endonuc_typeI_TRD"/>
</dbReference>
<evidence type="ECO:0000256" key="2">
    <source>
        <dbReference type="ARBA" id="ARBA00022747"/>
    </source>
</evidence>
<comment type="similarity">
    <text evidence="1">Belongs to the type-I restriction system S methylase family.</text>
</comment>
<protein>
    <recommendedName>
        <fullName evidence="4">Type I restriction modification DNA specificity domain-containing protein</fullName>
    </recommendedName>
</protein>
<feature type="domain" description="Type I restriction modification DNA specificity" evidence="4">
    <location>
        <begin position="2"/>
        <end position="152"/>
    </location>
</feature>
<dbReference type="Proteomes" id="UP000441455">
    <property type="component" value="Unassembled WGS sequence"/>
</dbReference>
<name>A0A6N7W0X5_ACIFE</name>
<dbReference type="EMBL" id="VULN01000007">
    <property type="protein sequence ID" value="MSS82153.1"/>
    <property type="molecule type" value="Genomic_DNA"/>
</dbReference>
<keyword evidence="3" id="KW-0238">DNA-binding</keyword>
<reference evidence="5 6" key="1">
    <citation type="submission" date="2019-08" db="EMBL/GenBank/DDBJ databases">
        <title>In-depth cultivation of the pig gut microbiome towards novel bacterial diversity and tailored functional studies.</title>
        <authorList>
            <person name="Wylensek D."/>
            <person name="Hitch T.C.A."/>
            <person name="Clavel T."/>
        </authorList>
    </citation>
    <scope>NUCLEOTIDE SEQUENCE [LARGE SCALE GENOMIC DNA]</scope>
    <source>
        <strain evidence="5 6">WCA-389-WT-5B</strain>
    </source>
</reference>
<proteinExistence type="inferred from homology"/>
<feature type="domain" description="Type I restriction modification DNA specificity" evidence="4">
    <location>
        <begin position="177"/>
        <end position="348"/>
    </location>
</feature>
<dbReference type="CDD" id="cd17253">
    <property type="entry name" value="RMtype1_S_Eco933I-TRD2-CR2_like"/>
    <property type="match status" value="1"/>
</dbReference>
<keyword evidence="2" id="KW-0680">Restriction system</keyword>
<dbReference type="GO" id="GO:0009307">
    <property type="term" value="P:DNA restriction-modification system"/>
    <property type="evidence" value="ECO:0007669"/>
    <property type="project" value="UniProtKB-KW"/>
</dbReference>
<dbReference type="InterPro" id="IPR044946">
    <property type="entry name" value="Restrct_endonuc_typeI_TRD_sf"/>
</dbReference>
<evidence type="ECO:0000313" key="5">
    <source>
        <dbReference type="EMBL" id="MSS82153.1"/>
    </source>
</evidence>
<evidence type="ECO:0000313" key="6">
    <source>
        <dbReference type="Proteomes" id="UP000441455"/>
    </source>
</evidence>
<dbReference type="RefSeq" id="WP_154488067.1">
    <property type="nucleotide sequence ID" value="NZ_VULN01000007.1"/>
</dbReference>
<gene>
    <name evidence="5" type="ORF">FX155_06040</name>
</gene>